<sequence length="67" mass="7644">MKTNEKAFADPTLPASFKHAIRDWQNAVIVNLGLLGMMAYRNWLEHHHSSSVRQKSIMASFREVSST</sequence>
<organism evidence="3">
    <name type="scientific">Gongylonema pulchrum</name>
    <dbReference type="NCBI Taxonomy" id="637853"/>
    <lineage>
        <taxon>Eukaryota</taxon>
        <taxon>Metazoa</taxon>
        <taxon>Ecdysozoa</taxon>
        <taxon>Nematoda</taxon>
        <taxon>Chromadorea</taxon>
        <taxon>Rhabditida</taxon>
        <taxon>Spirurina</taxon>
        <taxon>Spiruromorpha</taxon>
        <taxon>Spiruroidea</taxon>
        <taxon>Gongylonematidae</taxon>
        <taxon>Gongylonema</taxon>
    </lineage>
</organism>
<dbReference type="WBParaSite" id="GPUH_0001340201-mRNA-1">
    <property type="protein sequence ID" value="GPUH_0001340201-mRNA-1"/>
    <property type="gene ID" value="GPUH_0001340201"/>
</dbReference>
<keyword evidence="2" id="KW-1185">Reference proteome</keyword>
<proteinExistence type="predicted"/>
<dbReference type="Proteomes" id="UP000271098">
    <property type="component" value="Unassembled WGS sequence"/>
</dbReference>
<dbReference type="AlphaFoldDB" id="A0A183DXE6"/>
<reference evidence="1 2" key="2">
    <citation type="submission" date="2018-11" db="EMBL/GenBank/DDBJ databases">
        <authorList>
            <consortium name="Pathogen Informatics"/>
        </authorList>
    </citation>
    <scope>NUCLEOTIDE SEQUENCE [LARGE SCALE GENOMIC DNA]</scope>
</reference>
<protein>
    <submittedName>
        <fullName evidence="3">Transposase</fullName>
    </submittedName>
</protein>
<reference evidence="3" key="1">
    <citation type="submission" date="2016-06" db="UniProtKB">
        <authorList>
            <consortium name="WormBaseParasite"/>
        </authorList>
    </citation>
    <scope>IDENTIFICATION</scope>
</reference>
<dbReference type="EMBL" id="UYRT01080172">
    <property type="protein sequence ID" value="VDN22207.1"/>
    <property type="molecule type" value="Genomic_DNA"/>
</dbReference>
<name>A0A183DXE6_9BILA</name>
<evidence type="ECO:0000313" key="3">
    <source>
        <dbReference type="WBParaSite" id="GPUH_0001340201-mRNA-1"/>
    </source>
</evidence>
<evidence type="ECO:0000313" key="2">
    <source>
        <dbReference type="Proteomes" id="UP000271098"/>
    </source>
</evidence>
<accession>A0A183DXE6</accession>
<gene>
    <name evidence="1" type="ORF">GPUH_LOCUS13387</name>
</gene>
<evidence type="ECO:0000313" key="1">
    <source>
        <dbReference type="EMBL" id="VDN22207.1"/>
    </source>
</evidence>